<dbReference type="Proteomes" id="UP000006334">
    <property type="component" value="Unassembled WGS sequence"/>
</dbReference>
<dbReference type="eggNOG" id="ENOG503371T">
    <property type="taxonomic scope" value="Bacteria"/>
</dbReference>
<gene>
    <name evidence="1" type="ORF">GLIP_1189</name>
</gene>
<keyword evidence="2" id="KW-1185">Reference proteome</keyword>
<comment type="caution">
    <text evidence="1">The sequence shown here is derived from an EMBL/GenBank/DDBJ whole genome shotgun (WGS) entry which is preliminary data.</text>
</comment>
<evidence type="ECO:0000313" key="2">
    <source>
        <dbReference type="Proteomes" id="UP000006334"/>
    </source>
</evidence>
<dbReference type="STRING" id="1127673.GLIP_1189"/>
<reference evidence="1 2" key="1">
    <citation type="journal article" date="2017" name="Antonie Van Leeuwenhoek">
        <title>Rhizobium rhizosphaerae sp. nov., a novel species isolated from rice rhizosphere.</title>
        <authorList>
            <person name="Zhao J.J."/>
            <person name="Zhang J."/>
            <person name="Zhang R.J."/>
            <person name="Zhang C.W."/>
            <person name="Yin H.Q."/>
            <person name="Zhang X.X."/>
        </authorList>
    </citation>
    <scope>NUCLEOTIDE SEQUENCE [LARGE SCALE GENOMIC DNA]</scope>
    <source>
        <strain evidence="1 2">E3</strain>
    </source>
</reference>
<dbReference type="AlphaFoldDB" id="K6YRB7"/>
<proteinExistence type="predicted"/>
<dbReference type="EMBL" id="BAEN01000023">
    <property type="protein sequence ID" value="GAC13830.1"/>
    <property type="molecule type" value="Genomic_DNA"/>
</dbReference>
<accession>K6YRB7</accession>
<evidence type="ECO:0000313" key="1">
    <source>
        <dbReference type="EMBL" id="GAC13830.1"/>
    </source>
</evidence>
<organism evidence="1 2">
    <name type="scientific">Aliiglaciecola lipolytica E3</name>
    <dbReference type="NCBI Taxonomy" id="1127673"/>
    <lineage>
        <taxon>Bacteria</taxon>
        <taxon>Pseudomonadati</taxon>
        <taxon>Pseudomonadota</taxon>
        <taxon>Gammaproteobacteria</taxon>
        <taxon>Alteromonadales</taxon>
        <taxon>Alteromonadaceae</taxon>
        <taxon>Aliiglaciecola</taxon>
    </lineage>
</organism>
<name>K6YRB7_9ALTE</name>
<sequence length="266" mass="29580">MIIMLTTFVATELSAALPPSSGVNKQPMRQTGGEKVNKNLDLGSFLTIYVEKQSPKFTILWNDKFDQQFSDWELAPTQERHFESLNVVNGTTNSRADYQSSQHTLNRSYQVQRFAPNEAQVESFKAGFIETILSAGVILVDSAVLIRKTAVNSSSDSPLYDLDSKEIETTAFQDNTDYLLEVLFVPSSDHPVGFEPYAEIKSVHTGQVIAKVKSEINYNLTKTSWIATNDGFAKVNNVLAPPTYAEMGQELANATISKLLSRWKGK</sequence>
<protein>
    <submittedName>
        <fullName evidence="1">Uncharacterized protein</fullName>
    </submittedName>
</protein>